<dbReference type="Gene3D" id="2.40.160.100">
    <property type="match status" value="1"/>
</dbReference>
<feature type="chain" id="PRO_5027055829" evidence="1">
    <location>
        <begin position="36"/>
        <end position="484"/>
    </location>
</feature>
<dbReference type="Pfam" id="PF13372">
    <property type="entry name" value="Alginate_exp"/>
    <property type="match status" value="1"/>
</dbReference>
<feature type="signal peptide" evidence="1">
    <location>
        <begin position="1"/>
        <end position="35"/>
    </location>
</feature>
<comment type="caution">
    <text evidence="3">The sequence shown here is derived from an EMBL/GenBank/DDBJ whole genome shotgun (WGS) entry which is preliminary data.</text>
</comment>
<dbReference type="InterPro" id="IPR053728">
    <property type="entry name" value="Alginate_Permeability_Chnl"/>
</dbReference>
<accession>A0A6M2BRM4</accession>
<evidence type="ECO:0000313" key="4">
    <source>
        <dbReference type="Proteomes" id="UP000472676"/>
    </source>
</evidence>
<dbReference type="AlphaFoldDB" id="A0A6M2BRM4"/>
<organism evidence="3 4">
    <name type="scientific">Solimonas terrae</name>
    <dbReference type="NCBI Taxonomy" id="1396819"/>
    <lineage>
        <taxon>Bacteria</taxon>
        <taxon>Pseudomonadati</taxon>
        <taxon>Pseudomonadota</taxon>
        <taxon>Gammaproteobacteria</taxon>
        <taxon>Nevskiales</taxon>
        <taxon>Nevskiaceae</taxon>
        <taxon>Solimonas</taxon>
    </lineage>
</organism>
<proteinExistence type="predicted"/>
<dbReference type="Proteomes" id="UP000472676">
    <property type="component" value="Unassembled WGS sequence"/>
</dbReference>
<evidence type="ECO:0000313" key="3">
    <source>
        <dbReference type="EMBL" id="NGY04637.1"/>
    </source>
</evidence>
<evidence type="ECO:0000259" key="2">
    <source>
        <dbReference type="Pfam" id="PF13372"/>
    </source>
</evidence>
<dbReference type="EMBL" id="JAAMOW010000003">
    <property type="protein sequence ID" value="NGY04637.1"/>
    <property type="molecule type" value="Genomic_DNA"/>
</dbReference>
<evidence type="ECO:0000256" key="1">
    <source>
        <dbReference type="SAM" id="SignalP"/>
    </source>
</evidence>
<dbReference type="InterPro" id="IPR025388">
    <property type="entry name" value="Alginate_export_dom"/>
</dbReference>
<keyword evidence="1" id="KW-0732">Signal</keyword>
<dbReference type="RefSeq" id="WP_166254351.1">
    <property type="nucleotide sequence ID" value="NZ_JAAMOW010000003.1"/>
</dbReference>
<keyword evidence="4" id="KW-1185">Reference proteome</keyword>
<reference evidence="3 4" key="1">
    <citation type="journal article" date="2014" name="Int. J. Syst. Evol. Microbiol.">
        <title>Solimonas terrae sp. nov., isolated from soil.</title>
        <authorList>
            <person name="Kim S.J."/>
            <person name="Moon J.Y."/>
            <person name="Weon H.Y."/>
            <person name="Ahn J.H."/>
            <person name="Chen W.M."/>
            <person name="Kwon S.W."/>
        </authorList>
    </citation>
    <scope>NUCLEOTIDE SEQUENCE [LARGE SCALE GENOMIC DNA]</scope>
    <source>
        <strain evidence="3 4">KIS83-12</strain>
    </source>
</reference>
<name>A0A6M2BRM4_9GAMM</name>
<sequence length="484" mass="53263">MKTRSGRSTTSLPRNTLSLAIAAAFGLSTPLAAHAVEADWRLKATLAGVADGGRDLGLQDAKDTREGYIDTTPWLHLQFSPDWAAFLRIRGYAPTGSLLQSGQDDNNQSASKQAFVGLDEAWFEYGGLTSYPGEALRIGRQRLRNDDAEFFDEDIDAVRWIFDTTLLDADLGVARQSDTYRTDDVELPANQDHRTYSFGSLAWDWAARQQIGFRVVHADDDNHLQAVGDTVETGRRLSKGQQTWINAHVDNHPYDWQQLQSVSYWLSASYLTGSRDRLEVTPTVDPVSGETSELASAQVHDDLKAWAGDAGLRVRLGGPVQAGVAYAYSEGDGNGEQQYEQTGLQSNYSRFTGTRTQIYRYNDALRPELGNLQAATAFLSADAGAWDASLIYNKLRRPDADAPIVSDSLRVSPTVASHDLGQGVDLVLTRYFDITGAGTATAYTPDDSGDSSIRLRGSWFKPGDAYGNDAKNEYRVVLEFTAWY</sequence>
<feature type="domain" description="Alginate export" evidence="2">
    <location>
        <begin position="54"/>
        <end position="471"/>
    </location>
</feature>
<protein>
    <submittedName>
        <fullName evidence="3">Alginate export family protein</fullName>
    </submittedName>
</protein>
<gene>
    <name evidence="3" type="ORF">G7Y85_07670</name>
</gene>